<evidence type="ECO:0000313" key="7">
    <source>
        <dbReference type="Proteomes" id="UP001239909"/>
    </source>
</evidence>
<sequence length="292" mass="33360">METIRNLKSLQVFQLAYVHQNVSRAAQALNTSQSSVSYHIKKLEEELGVVLFRRTARGLEPTDEGAALAADVEQGLTAIRSGLERTRQRANTLRVAVLPMFASRWLSSRLGGFWERHPGLQLSIQNHNNSYARMENPLGFADLGIQWGQGAWPKFAVHRLWPEHLVVVCSPDYRRTRRLERAEDLARCTLLHVDDTRMWEEWLRNAGLSLSPQQPQMMLEDRHFQLSSTINGLGVSLFAAWLVQEELSDGRLIDPFDRAWSTAFSYNLIHPRGAGLSKPAREFRNWMLALCE</sequence>
<dbReference type="PROSITE" id="PS50931">
    <property type="entry name" value="HTH_LYSR"/>
    <property type="match status" value="1"/>
</dbReference>
<evidence type="ECO:0000256" key="2">
    <source>
        <dbReference type="ARBA" id="ARBA00023015"/>
    </source>
</evidence>
<dbReference type="InterPro" id="IPR036390">
    <property type="entry name" value="WH_DNA-bd_sf"/>
</dbReference>
<dbReference type="Gene3D" id="1.10.10.10">
    <property type="entry name" value="Winged helix-like DNA-binding domain superfamily/Winged helix DNA-binding domain"/>
    <property type="match status" value="1"/>
</dbReference>
<keyword evidence="7" id="KW-1185">Reference proteome</keyword>
<evidence type="ECO:0000256" key="1">
    <source>
        <dbReference type="ARBA" id="ARBA00009437"/>
    </source>
</evidence>
<dbReference type="InterPro" id="IPR058163">
    <property type="entry name" value="LysR-type_TF_proteobact-type"/>
</dbReference>
<evidence type="ECO:0000259" key="5">
    <source>
        <dbReference type="PROSITE" id="PS50931"/>
    </source>
</evidence>
<feature type="domain" description="HTH lysR-type" evidence="5">
    <location>
        <begin position="5"/>
        <end position="62"/>
    </location>
</feature>
<name>A0ABQ6LL87_9RHOB</name>
<dbReference type="Proteomes" id="UP001239909">
    <property type="component" value="Unassembled WGS sequence"/>
</dbReference>
<dbReference type="InterPro" id="IPR000847">
    <property type="entry name" value="LysR_HTH_N"/>
</dbReference>
<keyword evidence="4" id="KW-0804">Transcription</keyword>
<reference evidence="6 7" key="1">
    <citation type="submission" date="2023-04" db="EMBL/GenBank/DDBJ databases">
        <title>Marinoamorphus aggregata gen. nov., sp. Nov., isolate from tissue of brittle star Ophioplocus japonicus.</title>
        <authorList>
            <person name="Kawano K."/>
            <person name="Sawayama S."/>
            <person name="Nakagawa S."/>
        </authorList>
    </citation>
    <scope>NUCLEOTIDE SEQUENCE [LARGE SCALE GENOMIC DNA]</scope>
    <source>
        <strain evidence="6 7">NKW23</strain>
    </source>
</reference>
<comment type="similarity">
    <text evidence="1">Belongs to the LysR transcriptional regulatory family.</text>
</comment>
<dbReference type="EMBL" id="BSYI01000027">
    <property type="protein sequence ID" value="GMG83974.1"/>
    <property type="molecule type" value="Genomic_DNA"/>
</dbReference>
<dbReference type="Gene3D" id="3.40.190.10">
    <property type="entry name" value="Periplasmic binding protein-like II"/>
    <property type="match status" value="2"/>
</dbReference>
<evidence type="ECO:0000256" key="3">
    <source>
        <dbReference type="ARBA" id="ARBA00023125"/>
    </source>
</evidence>
<organism evidence="6 7">
    <name type="scientific">Paralimibaculum aggregatum</name>
    <dbReference type="NCBI Taxonomy" id="3036245"/>
    <lineage>
        <taxon>Bacteria</taxon>
        <taxon>Pseudomonadati</taxon>
        <taxon>Pseudomonadota</taxon>
        <taxon>Alphaproteobacteria</taxon>
        <taxon>Rhodobacterales</taxon>
        <taxon>Paracoccaceae</taxon>
        <taxon>Paralimibaculum</taxon>
    </lineage>
</organism>
<dbReference type="PANTHER" id="PTHR30537:SF74">
    <property type="entry name" value="HTH-TYPE TRANSCRIPTIONAL REGULATOR TRPI"/>
    <property type="match status" value="1"/>
</dbReference>
<comment type="caution">
    <text evidence="6">The sequence shown here is derived from an EMBL/GenBank/DDBJ whole genome shotgun (WGS) entry which is preliminary data.</text>
</comment>
<proteinExistence type="inferred from homology"/>
<dbReference type="Pfam" id="PF03466">
    <property type="entry name" value="LysR_substrate"/>
    <property type="match status" value="1"/>
</dbReference>
<dbReference type="Pfam" id="PF00126">
    <property type="entry name" value="HTH_1"/>
    <property type="match status" value="1"/>
</dbReference>
<dbReference type="PANTHER" id="PTHR30537">
    <property type="entry name" value="HTH-TYPE TRANSCRIPTIONAL REGULATOR"/>
    <property type="match status" value="1"/>
</dbReference>
<dbReference type="SUPFAM" id="SSF53850">
    <property type="entry name" value="Periplasmic binding protein-like II"/>
    <property type="match status" value="1"/>
</dbReference>
<dbReference type="PRINTS" id="PR00039">
    <property type="entry name" value="HTHLYSR"/>
</dbReference>
<accession>A0ABQ6LL87</accession>
<dbReference type="CDD" id="cd08432">
    <property type="entry name" value="PBP2_GcdR_TrpI_HvrB_AmpR_like"/>
    <property type="match status" value="1"/>
</dbReference>
<evidence type="ECO:0000313" key="6">
    <source>
        <dbReference type="EMBL" id="GMG83974.1"/>
    </source>
</evidence>
<dbReference type="CDD" id="cd00090">
    <property type="entry name" value="HTH_ARSR"/>
    <property type="match status" value="1"/>
</dbReference>
<protein>
    <submittedName>
        <fullName evidence="6">Transcriptional regulator GcvA</fullName>
    </submittedName>
</protein>
<dbReference type="InterPro" id="IPR011991">
    <property type="entry name" value="ArsR-like_HTH"/>
</dbReference>
<dbReference type="InterPro" id="IPR005119">
    <property type="entry name" value="LysR_subst-bd"/>
</dbReference>
<dbReference type="InterPro" id="IPR036388">
    <property type="entry name" value="WH-like_DNA-bd_sf"/>
</dbReference>
<dbReference type="SUPFAM" id="SSF46785">
    <property type="entry name" value="Winged helix' DNA-binding domain"/>
    <property type="match status" value="1"/>
</dbReference>
<gene>
    <name evidence="6" type="ORF">LNKW23_31880</name>
</gene>
<evidence type="ECO:0000256" key="4">
    <source>
        <dbReference type="ARBA" id="ARBA00023163"/>
    </source>
</evidence>
<keyword evidence="3" id="KW-0238">DNA-binding</keyword>
<dbReference type="RefSeq" id="WP_285672866.1">
    <property type="nucleotide sequence ID" value="NZ_BSYI01000027.1"/>
</dbReference>
<keyword evidence="2" id="KW-0805">Transcription regulation</keyword>